<reference evidence="2" key="1">
    <citation type="journal article" date="2021" name="PeerJ">
        <title>Extensive microbial diversity within the chicken gut microbiome revealed by metagenomics and culture.</title>
        <authorList>
            <person name="Gilroy R."/>
            <person name="Ravi A."/>
            <person name="Getino M."/>
            <person name="Pursley I."/>
            <person name="Horton D.L."/>
            <person name="Alikhan N.F."/>
            <person name="Baker D."/>
            <person name="Gharbi K."/>
            <person name="Hall N."/>
            <person name="Watson M."/>
            <person name="Adriaenssens E.M."/>
            <person name="Foster-Nyarko E."/>
            <person name="Jarju S."/>
            <person name="Secka A."/>
            <person name="Antonio M."/>
            <person name="Oren A."/>
            <person name="Chaudhuri R.R."/>
            <person name="La Ragione R."/>
            <person name="Hildebrand F."/>
            <person name="Pallen M.J."/>
        </authorList>
    </citation>
    <scope>NUCLEOTIDE SEQUENCE</scope>
    <source>
        <strain evidence="2">CHK189-11263</strain>
    </source>
</reference>
<dbReference type="PANTHER" id="PTHR30411">
    <property type="entry name" value="CYTOPLASMIC PROTEIN"/>
    <property type="match status" value="1"/>
</dbReference>
<dbReference type="CDD" id="cd04333">
    <property type="entry name" value="ProX_deacylase"/>
    <property type="match status" value="1"/>
</dbReference>
<dbReference type="SUPFAM" id="SSF55826">
    <property type="entry name" value="YbaK/ProRS associated domain"/>
    <property type="match status" value="1"/>
</dbReference>
<dbReference type="AlphaFoldDB" id="A0A9D2MA05"/>
<dbReference type="EMBL" id="DWYC01000027">
    <property type="protein sequence ID" value="HJB56360.1"/>
    <property type="molecule type" value="Genomic_DNA"/>
</dbReference>
<reference evidence="2" key="2">
    <citation type="submission" date="2021-04" db="EMBL/GenBank/DDBJ databases">
        <authorList>
            <person name="Gilroy R."/>
        </authorList>
    </citation>
    <scope>NUCLEOTIDE SEQUENCE</scope>
    <source>
        <strain evidence="2">CHK189-11263</strain>
    </source>
</reference>
<evidence type="ECO:0000313" key="3">
    <source>
        <dbReference type="Proteomes" id="UP000824208"/>
    </source>
</evidence>
<gene>
    <name evidence="2" type="ORF">H9714_02285</name>
</gene>
<feature type="domain" description="YbaK/aminoacyl-tRNA synthetase-associated" evidence="1">
    <location>
        <begin position="27"/>
        <end position="141"/>
    </location>
</feature>
<comment type="caution">
    <text evidence="2">The sequence shown here is derived from an EMBL/GenBank/DDBJ whole genome shotgun (WGS) entry which is preliminary data.</text>
</comment>
<dbReference type="PANTHER" id="PTHR30411:SF1">
    <property type="entry name" value="CYTOPLASMIC PROTEIN"/>
    <property type="match status" value="1"/>
</dbReference>
<sequence length="163" mass="17504">MSIEKCRAFFRALGREEDILEFDVSSATVELAAKAVGVEPARIAKTLSFQVGEGCVLVVAAGDAKIDNGKFKAQFHTKAKMLTPEQVEEFTGHAVGGVCPFAIEDPRTVTYLDVSLKRFETVYPAAGSSNSAIALTCAELEAYSHSAGWVDVCKNWAEAPKAE</sequence>
<accession>A0A9D2MA05</accession>
<evidence type="ECO:0000259" key="1">
    <source>
        <dbReference type="Pfam" id="PF04073"/>
    </source>
</evidence>
<dbReference type="GO" id="GO:0002161">
    <property type="term" value="F:aminoacyl-tRNA deacylase activity"/>
    <property type="evidence" value="ECO:0007669"/>
    <property type="project" value="InterPro"/>
</dbReference>
<dbReference type="InterPro" id="IPR036754">
    <property type="entry name" value="YbaK/aa-tRNA-synt-asso_dom_sf"/>
</dbReference>
<dbReference type="Gene3D" id="3.90.960.10">
    <property type="entry name" value="YbaK/aminoacyl-tRNA synthetase-associated domain"/>
    <property type="match status" value="1"/>
</dbReference>
<organism evidence="2 3">
    <name type="scientific">Candidatus Flavonifractor intestinipullorum</name>
    <dbReference type="NCBI Taxonomy" id="2838587"/>
    <lineage>
        <taxon>Bacteria</taxon>
        <taxon>Bacillati</taxon>
        <taxon>Bacillota</taxon>
        <taxon>Clostridia</taxon>
        <taxon>Eubacteriales</taxon>
        <taxon>Oscillospiraceae</taxon>
        <taxon>Flavonifractor</taxon>
    </lineage>
</organism>
<name>A0A9D2MA05_9FIRM</name>
<dbReference type="Pfam" id="PF04073">
    <property type="entry name" value="tRNA_edit"/>
    <property type="match status" value="1"/>
</dbReference>
<dbReference type="InterPro" id="IPR007214">
    <property type="entry name" value="YbaK/aa-tRNA-synth-assoc-dom"/>
</dbReference>
<evidence type="ECO:0000313" key="2">
    <source>
        <dbReference type="EMBL" id="HJB56360.1"/>
    </source>
</evidence>
<dbReference type="Proteomes" id="UP000824208">
    <property type="component" value="Unassembled WGS sequence"/>
</dbReference>
<proteinExistence type="predicted"/>
<protein>
    <submittedName>
        <fullName evidence="2">YbaK/EbsC family protein</fullName>
    </submittedName>
</protein>